<comment type="caution">
    <text evidence="2">The sequence shown here is derived from an EMBL/GenBank/DDBJ whole genome shotgun (WGS) entry which is preliminary data.</text>
</comment>
<feature type="signal peptide" evidence="1">
    <location>
        <begin position="1"/>
        <end position="19"/>
    </location>
</feature>
<organism evidence="2 3">
    <name type="scientific">Inquilinus limosus MP06</name>
    <dbReference type="NCBI Taxonomy" id="1398085"/>
    <lineage>
        <taxon>Bacteria</taxon>
        <taxon>Pseudomonadati</taxon>
        <taxon>Pseudomonadota</taxon>
        <taxon>Alphaproteobacteria</taxon>
        <taxon>Rhodospirillales</taxon>
        <taxon>Rhodospirillaceae</taxon>
        <taxon>Inquilinus</taxon>
    </lineage>
</organism>
<keyword evidence="1" id="KW-0732">Signal</keyword>
<proteinExistence type="predicted"/>
<evidence type="ECO:0000313" key="3">
    <source>
        <dbReference type="Proteomes" id="UP000029995"/>
    </source>
</evidence>
<evidence type="ECO:0000313" key="2">
    <source>
        <dbReference type="EMBL" id="KGM31274.1"/>
    </source>
</evidence>
<dbReference type="AlphaFoldDB" id="A0A0A0CZS7"/>
<gene>
    <name evidence="2" type="ORF">P409_28155</name>
</gene>
<protein>
    <submittedName>
        <fullName evidence="2">Uncharacterized protein</fullName>
    </submittedName>
</protein>
<accession>A0A0A0CZS7</accession>
<feature type="chain" id="PRO_5001968142" evidence="1">
    <location>
        <begin position="20"/>
        <end position="360"/>
    </location>
</feature>
<name>A0A0A0CZS7_9PROT</name>
<dbReference type="EMBL" id="JANX01000553">
    <property type="protein sequence ID" value="KGM31274.1"/>
    <property type="molecule type" value="Genomic_DNA"/>
</dbReference>
<sequence length="360" mass="36490">MALAAVAMSALAVGAPARAADTPGTIGGWPAVEALVGNTLMVTRPDLPGGESAVFMLPDGTGRVAERKGGVADPPRAVQWAFRSDGLFCLSDPSGTASDGDCVTLSIAGDTATLAPKDGPAVTGKVLRGDAWQLDPAGAKSPVTGKAAARSLAGNTVVLMPLGGSGEVAAFHFLTDGTGRSTRQDSAAETPDAFRWSFRDDGRLCFTDAGKAAVAGDCLTVSITGDRVTLAGRDGRAAYGTLLEGDARGLAPATPATRAMADALAGNTLVFTRPDRSGETALYLQADGTGRAVQGGEGGAQPVRWSLRNDGRFCVFSAQAKAPKEGDCATLSIAGDRVTFQAPGRPAMSGKLLKGNARTL</sequence>
<dbReference type="RefSeq" id="WP_034846226.1">
    <property type="nucleotide sequence ID" value="NZ_JANX01000553.1"/>
</dbReference>
<reference evidence="2 3" key="1">
    <citation type="submission" date="2014-01" db="EMBL/GenBank/DDBJ databases">
        <title>Genome sequence determination for a cystic fibrosis isolate, Inquilinus limosus.</title>
        <authorList>
            <person name="Pino M."/>
            <person name="Di Conza J."/>
            <person name="Gutkind G."/>
        </authorList>
    </citation>
    <scope>NUCLEOTIDE SEQUENCE [LARGE SCALE GENOMIC DNA]</scope>
    <source>
        <strain evidence="2 3">MP06</strain>
    </source>
</reference>
<dbReference type="OrthoDB" id="7507693at2"/>
<evidence type="ECO:0000256" key="1">
    <source>
        <dbReference type="SAM" id="SignalP"/>
    </source>
</evidence>
<dbReference type="Proteomes" id="UP000029995">
    <property type="component" value="Unassembled WGS sequence"/>
</dbReference>